<accession>A0ABV0T4E6</accession>
<organism evidence="1 2">
    <name type="scientific">Ilyodon furcidens</name>
    <name type="common">goldbreast splitfin</name>
    <dbReference type="NCBI Taxonomy" id="33524"/>
    <lineage>
        <taxon>Eukaryota</taxon>
        <taxon>Metazoa</taxon>
        <taxon>Chordata</taxon>
        <taxon>Craniata</taxon>
        <taxon>Vertebrata</taxon>
        <taxon>Euteleostomi</taxon>
        <taxon>Actinopterygii</taxon>
        <taxon>Neopterygii</taxon>
        <taxon>Teleostei</taxon>
        <taxon>Neoteleostei</taxon>
        <taxon>Acanthomorphata</taxon>
        <taxon>Ovalentaria</taxon>
        <taxon>Atherinomorphae</taxon>
        <taxon>Cyprinodontiformes</taxon>
        <taxon>Goodeidae</taxon>
        <taxon>Ilyodon</taxon>
    </lineage>
</organism>
<name>A0ABV0T4E6_9TELE</name>
<evidence type="ECO:0000313" key="2">
    <source>
        <dbReference type="Proteomes" id="UP001482620"/>
    </source>
</evidence>
<evidence type="ECO:0000313" key="1">
    <source>
        <dbReference type="EMBL" id="MEQ2227747.1"/>
    </source>
</evidence>
<proteinExistence type="predicted"/>
<keyword evidence="2" id="KW-1185">Reference proteome</keyword>
<gene>
    <name evidence="1" type="ORF">ILYODFUR_001463</name>
</gene>
<dbReference type="EMBL" id="JAHRIQ010023234">
    <property type="protein sequence ID" value="MEQ2227747.1"/>
    <property type="molecule type" value="Genomic_DNA"/>
</dbReference>
<comment type="caution">
    <text evidence="1">The sequence shown here is derived from an EMBL/GenBank/DDBJ whole genome shotgun (WGS) entry which is preliminary data.</text>
</comment>
<reference evidence="1 2" key="1">
    <citation type="submission" date="2021-06" db="EMBL/GenBank/DDBJ databases">
        <authorList>
            <person name="Palmer J.M."/>
        </authorList>
    </citation>
    <scope>NUCLEOTIDE SEQUENCE [LARGE SCALE GENOMIC DNA]</scope>
    <source>
        <strain evidence="2">if_2019</strain>
        <tissue evidence="1">Muscle</tissue>
    </source>
</reference>
<protein>
    <submittedName>
        <fullName evidence="1">Uncharacterized protein</fullName>
    </submittedName>
</protein>
<sequence length="84" mass="9016">MIVQRPATLTVTGSWGGWCLFPAVIGREEGYTLGRSSVTYHRNMQTPCRKTAGWDPNPGLSCCKATVLPSAPLCSPALNNCCCI</sequence>
<dbReference type="Proteomes" id="UP001482620">
    <property type="component" value="Unassembled WGS sequence"/>
</dbReference>